<dbReference type="SUPFAM" id="SSF46689">
    <property type="entry name" value="Homeodomain-like"/>
    <property type="match status" value="1"/>
</dbReference>
<dbReference type="GO" id="GO:0003700">
    <property type="term" value="F:DNA-binding transcription factor activity"/>
    <property type="evidence" value="ECO:0007669"/>
    <property type="project" value="InterPro"/>
</dbReference>
<evidence type="ECO:0000256" key="2">
    <source>
        <dbReference type="ARBA" id="ARBA00023125"/>
    </source>
</evidence>
<reference evidence="6 7" key="1">
    <citation type="submission" date="2020-05" db="EMBL/GenBank/DDBJ databases">
        <title>Draft genome sequence of Desulfovibrio sp. strain HN2T.</title>
        <authorList>
            <person name="Ueno A."/>
            <person name="Tamazawa S."/>
            <person name="Tamamura S."/>
            <person name="Murakami T."/>
            <person name="Kiyama T."/>
            <person name="Inomata H."/>
            <person name="Amano Y."/>
            <person name="Miyakawa K."/>
            <person name="Tamaki H."/>
            <person name="Naganuma T."/>
            <person name="Kaneko K."/>
        </authorList>
    </citation>
    <scope>NUCLEOTIDE SEQUENCE [LARGE SCALE GENOMIC DNA]</scope>
    <source>
        <strain evidence="6 7">HN2</strain>
    </source>
</reference>
<feature type="domain" description="HTH araC/xylS-type" evidence="5">
    <location>
        <begin position="255"/>
        <end position="339"/>
    </location>
</feature>
<evidence type="ECO:0000256" key="3">
    <source>
        <dbReference type="ARBA" id="ARBA00023163"/>
    </source>
</evidence>
<comment type="caution">
    <text evidence="6">The sequence shown here is derived from an EMBL/GenBank/DDBJ whole genome shotgun (WGS) entry which is preliminary data.</text>
</comment>
<keyword evidence="1" id="KW-0805">Transcription regulation</keyword>
<dbReference type="InterPro" id="IPR050204">
    <property type="entry name" value="AraC_XylS_family_regulators"/>
</dbReference>
<dbReference type="Pfam" id="PF20240">
    <property type="entry name" value="DUF6597"/>
    <property type="match status" value="1"/>
</dbReference>
<evidence type="ECO:0000256" key="4">
    <source>
        <dbReference type="SAM" id="MobiDB-lite"/>
    </source>
</evidence>
<name>A0A7J0BQ50_9BACT</name>
<evidence type="ECO:0000313" key="7">
    <source>
        <dbReference type="Proteomes" id="UP000503840"/>
    </source>
</evidence>
<evidence type="ECO:0000256" key="1">
    <source>
        <dbReference type="ARBA" id="ARBA00023015"/>
    </source>
</evidence>
<sequence length="354" mass="39135">MPDQHENIAIRSLTRRVPDRRYRQYAPCPQLAPYVLCYWSMRTDADISDSTRVRVVPDGCVDVVFDPGGVLTPVFNQEADPAGPPSEVPCHQGDATDYFALTIPKVPSRHTDQTGQTYQVGQHDQTGHDRPPVRAPRPASSPAVFLTGIMRQSMIIGYTAPGTSFGIRFRPAGAGVFLRLPVHETTELRLSLHDVLPDLAARLEDALLLSPANMSPIVTHLEQALLHRLTAIKEADPLAHAAVSLFAADRGTRDIAATAAHLGTSTRQLERSFAHHVGLSPKQFCRILRLHKVLHLLRNNPASVRWSSVAAECGFADQSHLVREMQSLFGLTPSALQREHEHVAFIQYTMPDLR</sequence>
<proteinExistence type="predicted"/>
<dbReference type="Pfam" id="PF12833">
    <property type="entry name" value="HTH_18"/>
    <property type="match status" value="1"/>
</dbReference>
<keyword evidence="3" id="KW-0804">Transcription</keyword>
<gene>
    <name evidence="6" type="ORF">DSM101010T_36770</name>
</gene>
<dbReference type="PANTHER" id="PTHR46796">
    <property type="entry name" value="HTH-TYPE TRANSCRIPTIONAL ACTIVATOR RHAS-RELATED"/>
    <property type="match status" value="1"/>
</dbReference>
<feature type="region of interest" description="Disordered" evidence="4">
    <location>
        <begin position="108"/>
        <end position="139"/>
    </location>
</feature>
<keyword evidence="7" id="KW-1185">Reference proteome</keyword>
<organism evidence="6 7">
    <name type="scientific">Desulfovibrio subterraneus</name>
    <dbReference type="NCBI Taxonomy" id="2718620"/>
    <lineage>
        <taxon>Bacteria</taxon>
        <taxon>Pseudomonadati</taxon>
        <taxon>Thermodesulfobacteriota</taxon>
        <taxon>Desulfovibrionia</taxon>
        <taxon>Desulfovibrionales</taxon>
        <taxon>Desulfovibrionaceae</taxon>
        <taxon>Desulfovibrio</taxon>
    </lineage>
</organism>
<evidence type="ECO:0000313" key="6">
    <source>
        <dbReference type="EMBL" id="GFM35312.1"/>
    </source>
</evidence>
<feature type="compositionally biased region" description="Polar residues" evidence="4">
    <location>
        <begin position="113"/>
        <end position="124"/>
    </location>
</feature>
<dbReference type="Gene3D" id="1.10.10.60">
    <property type="entry name" value="Homeodomain-like"/>
    <property type="match status" value="1"/>
</dbReference>
<accession>A0A7J0BQ50</accession>
<dbReference type="GO" id="GO:0043565">
    <property type="term" value="F:sequence-specific DNA binding"/>
    <property type="evidence" value="ECO:0007669"/>
    <property type="project" value="InterPro"/>
</dbReference>
<dbReference type="InterPro" id="IPR009057">
    <property type="entry name" value="Homeodomain-like_sf"/>
</dbReference>
<protein>
    <recommendedName>
        <fullName evidence="5">HTH araC/xylS-type domain-containing protein</fullName>
    </recommendedName>
</protein>
<dbReference type="EMBL" id="BLVO01000016">
    <property type="protein sequence ID" value="GFM35312.1"/>
    <property type="molecule type" value="Genomic_DNA"/>
</dbReference>
<keyword evidence="2" id="KW-0238">DNA-binding</keyword>
<dbReference type="PROSITE" id="PS01124">
    <property type="entry name" value="HTH_ARAC_FAMILY_2"/>
    <property type="match status" value="1"/>
</dbReference>
<dbReference type="PANTHER" id="PTHR46796:SF13">
    <property type="entry name" value="HTH-TYPE TRANSCRIPTIONAL ACTIVATOR RHAS"/>
    <property type="match status" value="1"/>
</dbReference>
<dbReference type="AlphaFoldDB" id="A0A7J0BQ50"/>
<dbReference type="SMART" id="SM00342">
    <property type="entry name" value="HTH_ARAC"/>
    <property type="match status" value="1"/>
</dbReference>
<dbReference type="InterPro" id="IPR046532">
    <property type="entry name" value="DUF6597"/>
</dbReference>
<dbReference type="Proteomes" id="UP000503840">
    <property type="component" value="Unassembled WGS sequence"/>
</dbReference>
<evidence type="ECO:0000259" key="5">
    <source>
        <dbReference type="PROSITE" id="PS01124"/>
    </source>
</evidence>
<dbReference type="InterPro" id="IPR018060">
    <property type="entry name" value="HTH_AraC"/>
</dbReference>